<dbReference type="Pfam" id="PF12804">
    <property type="entry name" value="NTP_transf_3"/>
    <property type="match status" value="1"/>
</dbReference>
<organism evidence="13 14">
    <name type="scientific">Novibacillus thermophilus</name>
    <dbReference type="NCBI Taxonomy" id="1471761"/>
    <lineage>
        <taxon>Bacteria</taxon>
        <taxon>Bacillati</taxon>
        <taxon>Bacillota</taxon>
        <taxon>Bacilli</taxon>
        <taxon>Bacillales</taxon>
        <taxon>Thermoactinomycetaceae</taxon>
        <taxon>Novibacillus</taxon>
    </lineage>
</organism>
<dbReference type="InterPro" id="IPR025877">
    <property type="entry name" value="MobA-like_NTP_Trfase"/>
</dbReference>
<dbReference type="KEGG" id="ntr:B0W44_00905"/>
<dbReference type="Gene3D" id="1.20.120.1760">
    <property type="match status" value="1"/>
</dbReference>
<comment type="catalytic activity">
    <reaction evidence="9">
        <text>CDP-1L-myo-inositol + 1D-myo-inositol 3-phosphate = bis(1L-myo-inositol) 3,1'-phosphate 1-phosphate + CMP + H(+)</text>
        <dbReference type="Rhea" id="RHEA:31327"/>
        <dbReference type="ChEBI" id="CHEBI:15378"/>
        <dbReference type="ChEBI" id="CHEBI:58401"/>
        <dbReference type="ChEBI" id="CHEBI:60377"/>
        <dbReference type="ChEBI" id="CHEBI:62573"/>
        <dbReference type="ChEBI" id="CHEBI:62576"/>
        <dbReference type="EC" id="2.7.8.34"/>
    </reaction>
</comment>
<protein>
    <recommendedName>
        <fullName evidence="6">Bifunctional IPC transferase and DIPP synthase</fullName>
        <ecNumber evidence="4">2.7.7.74</ecNumber>
        <ecNumber evidence="5">2.7.8.34</ecNumber>
    </recommendedName>
</protein>
<dbReference type="Proteomes" id="UP000188603">
    <property type="component" value="Chromosome"/>
</dbReference>
<dbReference type="RefSeq" id="WP_077718386.1">
    <property type="nucleotide sequence ID" value="NZ_CP019699.1"/>
</dbReference>
<keyword evidence="8" id="KW-0548">Nucleotidyltransferase</keyword>
<keyword evidence="14" id="KW-1185">Reference proteome</keyword>
<dbReference type="PANTHER" id="PTHR43584:SF8">
    <property type="entry name" value="N-ACETYLMURAMATE ALPHA-1-PHOSPHATE URIDYLYLTRANSFERASE"/>
    <property type="match status" value="1"/>
</dbReference>
<evidence type="ECO:0000256" key="3">
    <source>
        <dbReference type="ARBA" id="ARBA00007897"/>
    </source>
</evidence>
<dbReference type="STRING" id="1471761.B0W44_00905"/>
<dbReference type="PANTHER" id="PTHR43584">
    <property type="entry name" value="NUCLEOTIDYL TRANSFERASE"/>
    <property type="match status" value="1"/>
</dbReference>
<feature type="transmembrane region" description="Helical" evidence="11">
    <location>
        <begin position="276"/>
        <end position="309"/>
    </location>
</feature>
<dbReference type="InterPro" id="IPR048254">
    <property type="entry name" value="CDP_ALCOHOL_P_TRANSF_CS"/>
</dbReference>
<evidence type="ECO:0000256" key="7">
    <source>
        <dbReference type="ARBA" id="ARBA00022679"/>
    </source>
</evidence>
<evidence type="ECO:0000256" key="2">
    <source>
        <dbReference type="ARBA" id="ARBA00006982"/>
    </source>
</evidence>
<dbReference type="Pfam" id="PF01066">
    <property type="entry name" value="CDP-OH_P_transf"/>
    <property type="match status" value="1"/>
</dbReference>
<comment type="similarity">
    <text evidence="3">In the N-terminal section; belongs to the MobA family.</text>
</comment>
<dbReference type="EC" id="2.7.7.74" evidence="4"/>
<evidence type="ECO:0000313" key="14">
    <source>
        <dbReference type="Proteomes" id="UP000188603"/>
    </source>
</evidence>
<dbReference type="InterPro" id="IPR043130">
    <property type="entry name" value="CDP-OH_PTrfase_TM_dom"/>
</dbReference>
<dbReference type="InterPro" id="IPR000462">
    <property type="entry name" value="CDP-OH_P_trans"/>
</dbReference>
<evidence type="ECO:0000256" key="5">
    <source>
        <dbReference type="ARBA" id="ARBA00013268"/>
    </source>
</evidence>
<dbReference type="GO" id="GO:0016020">
    <property type="term" value="C:membrane"/>
    <property type="evidence" value="ECO:0007669"/>
    <property type="project" value="InterPro"/>
</dbReference>
<reference evidence="13 14" key="1">
    <citation type="journal article" date="2015" name="Int. J. Syst. Evol. Microbiol.">
        <title>Novibacillus thermophilus gen. nov., sp. nov., a Gram-staining-negative and moderately thermophilic member of the family Thermoactinomycetaceae.</title>
        <authorList>
            <person name="Yang G."/>
            <person name="Chen J."/>
            <person name="Zhou S."/>
        </authorList>
    </citation>
    <scope>NUCLEOTIDE SEQUENCE [LARGE SCALE GENOMIC DNA]</scope>
    <source>
        <strain evidence="13 14">SG-1</strain>
    </source>
</reference>
<evidence type="ECO:0000256" key="1">
    <source>
        <dbReference type="ARBA" id="ARBA00000729"/>
    </source>
</evidence>
<evidence type="ECO:0000256" key="10">
    <source>
        <dbReference type="RuleBase" id="RU003750"/>
    </source>
</evidence>
<evidence type="ECO:0000256" key="11">
    <source>
        <dbReference type="SAM" id="Phobius"/>
    </source>
</evidence>
<evidence type="ECO:0000256" key="8">
    <source>
        <dbReference type="ARBA" id="ARBA00022695"/>
    </source>
</evidence>
<gene>
    <name evidence="13" type="ORF">B0W44_00905</name>
</gene>
<dbReference type="GO" id="GO:0016780">
    <property type="term" value="F:phosphotransferase activity, for other substituted phosphate groups"/>
    <property type="evidence" value="ECO:0007669"/>
    <property type="project" value="InterPro"/>
</dbReference>
<comment type="similarity">
    <text evidence="2">In the C-terminal section; belongs to the CDP-alcohol phosphatidyltransferase class-I family.</text>
</comment>
<feature type="transmembrane region" description="Helical" evidence="11">
    <location>
        <begin position="354"/>
        <end position="374"/>
    </location>
</feature>
<accession>A0A1U9K3F5</accession>
<dbReference type="EC" id="2.7.8.34" evidence="5"/>
<dbReference type="GO" id="GO:0016779">
    <property type="term" value="F:nucleotidyltransferase activity"/>
    <property type="evidence" value="ECO:0007669"/>
    <property type="project" value="UniProtKB-KW"/>
</dbReference>
<keyword evidence="11" id="KW-0472">Membrane</keyword>
<dbReference type="GO" id="GO:0008654">
    <property type="term" value="P:phospholipid biosynthetic process"/>
    <property type="evidence" value="ECO:0007669"/>
    <property type="project" value="InterPro"/>
</dbReference>
<evidence type="ECO:0000256" key="9">
    <source>
        <dbReference type="ARBA" id="ARBA00049235"/>
    </source>
</evidence>
<dbReference type="OrthoDB" id="9803871at2"/>
<evidence type="ECO:0000256" key="4">
    <source>
        <dbReference type="ARBA" id="ARBA00012504"/>
    </source>
</evidence>
<keyword evidence="11" id="KW-0812">Transmembrane</keyword>
<name>A0A1U9K3F5_9BACL</name>
<comment type="catalytic activity">
    <reaction evidence="1">
        <text>1D-myo-inositol 3-phosphate + CTP + H(+) = CDP-1L-myo-inositol + diphosphate</text>
        <dbReference type="Rhea" id="RHEA:30647"/>
        <dbReference type="ChEBI" id="CHEBI:15378"/>
        <dbReference type="ChEBI" id="CHEBI:33019"/>
        <dbReference type="ChEBI" id="CHEBI:37563"/>
        <dbReference type="ChEBI" id="CHEBI:58401"/>
        <dbReference type="ChEBI" id="CHEBI:62573"/>
        <dbReference type="EC" id="2.7.7.74"/>
    </reaction>
</comment>
<dbReference type="AlphaFoldDB" id="A0A1U9K3F5"/>
<keyword evidence="7 10" id="KW-0808">Transferase</keyword>
<keyword evidence="11" id="KW-1133">Transmembrane helix</keyword>
<dbReference type="SUPFAM" id="SSF53448">
    <property type="entry name" value="Nucleotide-diphospho-sugar transferases"/>
    <property type="match status" value="1"/>
</dbReference>
<sequence>MRAAILAAGSGSRFRRHFDGPKPLFPLLGVPLIVRNILGLREAGVHEFVVVTGCYDRELRDYLGDGSQWGVSIRYVHNSRWQLGNGTSAHTFQEVYRPEEKFVLLMADHLYEPEVFQDVIAEAEQLDEGDVLLAADRRVNDAYRLEERTKIVADGDVARQLGKELGQFDAVDCGLLLCTGALLEALSQAIDQGRYTLTDGVNILTREGRVKLLFVDRNWVDVDDLESCRRGENILLKSLIPEKDGFVSKHLNRKISLRITRWLAPTRVTPNQISFFSFLICLFSALCFGLGHPFAGGILAQLGCILDGVDGEIARLNYKKSSYGALFDSILDRYADYFMIIGMGYWWFQHSDYPGFALIVSMLALSGQPMSMLIKEKYKSSTGQTFIPERDDGIFRYVPANRDGRLFLIMLGGIFHLIPATLIILAIISHGQTIVRLVSLRRKM</sequence>
<comment type="similarity">
    <text evidence="10">Belongs to the CDP-alcohol phosphatidyltransferase class-I family.</text>
</comment>
<dbReference type="Gene3D" id="3.90.550.10">
    <property type="entry name" value="Spore Coat Polysaccharide Biosynthesis Protein SpsA, Chain A"/>
    <property type="match status" value="1"/>
</dbReference>
<evidence type="ECO:0000259" key="12">
    <source>
        <dbReference type="Pfam" id="PF12804"/>
    </source>
</evidence>
<dbReference type="EMBL" id="CP019699">
    <property type="protein sequence ID" value="AQS54569.1"/>
    <property type="molecule type" value="Genomic_DNA"/>
</dbReference>
<feature type="domain" description="MobA-like NTP transferase" evidence="12">
    <location>
        <begin position="3"/>
        <end position="137"/>
    </location>
</feature>
<evidence type="ECO:0000256" key="6">
    <source>
        <dbReference type="ARBA" id="ARBA00018322"/>
    </source>
</evidence>
<dbReference type="PROSITE" id="PS00379">
    <property type="entry name" value="CDP_ALCOHOL_P_TRANSF"/>
    <property type="match status" value="1"/>
</dbReference>
<proteinExistence type="inferred from homology"/>
<dbReference type="InterPro" id="IPR029044">
    <property type="entry name" value="Nucleotide-diphossugar_trans"/>
</dbReference>
<feature type="transmembrane region" description="Helical" evidence="11">
    <location>
        <begin position="406"/>
        <end position="428"/>
    </location>
</feature>
<dbReference type="InterPro" id="IPR050065">
    <property type="entry name" value="GlmU-like"/>
</dbReference>
<evidence type="ECO:0000313" key="13">
    <source>
        <dbReference type="EMBL" id="AQS54569.1"/>
    </source>
</evidence>